<gene>
    <name evidence="1" type="ORF">Hamer_G007993</name>
</gene>
<organism evidence="1 2">
    <name type="scientific">Homarus americanus</name>
    <name type="common">American lobster</name>
    <dbReference type="NCBI Taxonomy" id="6706"/>
    <lineage>
        <taxon>Eukaryota</taxon>
        <taxon>Metazoa</taxon>
        <taxon>Ecdysozoa</taxon>
        <taxon>Arthropoda</taxon>
        <taxon>Crustacea</taxon>
        <taxon>Multicrustacea</taxon>
        <taxon>Malacostraca</taxon>
        <taxon>Eumalacostraca</taxon>
        <taxon>Eucarida</taxon>
        <taxon>Decapoda</taxon>
        <taxon>Pleocyemata</taxon>
        <taxon>Astacidea</taxon>
        <taxon>Nephropoidea</taxon>
        <taxon>Nephropidae</taxon>
        <taxon>Homarus</taxon>
    </lineage>
</organism>
<evidence type="ECO:0000313" key="1">
    <source>
        <dbReference type="EMBL" id="KAG7162449.1"/>
    </source>
</evidence>
<evidence type="ECO:0000313" key="2">
    <source>
        <dbReference type="Proteomes" id="UP000747542"/>
    </source>
</evidence>
<accession>A0A8J5JWA7</accession>
<comment type="caution">
    <text evidence="1">The sequence shown here is derived from an EMBL/GenBank/DDBJ whole genome shotgun (WGS) entry which is preliminary data.</text>
</comment>
<name>A0A8J5JWA7_HOMAM</name>
<sequence>MLVWRPTTTCYLHNTSSVTANNHVLPPQCQYYGGQHPRVTSTIPVVWRPTTTCYLHNTSSVAANHHVLPPQCQQCGGQHPRVTSTIPAVWRLTTTCYLHNASSVAANNHMLPPQYHSVAANMLPPQYQQCDGQQPRVTSTIPVVWRPTCYLHNASSVAANNHVLPQQY</sequence>
<keyword evidence="2" id="KW-1185">Reference proteome</keyword>
<protein>
    <submittedName>
        <fullName evidence="1">Uncharacterized protein</fullName>
    </submittedName>
</protein>
<dbReference type="EMBL" id="JAHLQT010027705">
    <property type="protein sequence ID" value="KAG7162449.1"/>
    <property type="molecule type" value="Genomic_DNA"/>
</dbReference>
<proteinExistence type="predicted"/>
<reference evidence="1" key="1">
    <citation type="journal article" date="2021" name="Sci. Adv.">
        <title>The American lobster genome reveals insights on longevity, neural, and immune adaptations.</title>
        <authorList>
            <person name="Polinski J.M."/>
            <person name="Zimin A.V."/>
            <person name="Clark K.F."/>
            <person name="Kohn A.B."/>
            <person name="Sadowski N."/>
            <person name="Timp W."/>
            <person name="Ptitsyn A."/>
            <person name="Khanna P."/>
            <person name="Romanova D.Y."/>
            <person name="Williams P."/>
            <person name="Greenwood S.J."/>
            <person name="Moroz L.L."/>
            <person name="Walt D.R."/>
            <person name="Bodnar A.G."/>
        </authorList>
    </citation>
    <scope>NUCLEOTIDE SEQUENCE</scope>
    <source>
        <strain evidence="1">GMGI-L3</strain>
    </source>
</reference>
<dbReference type="Proteomes" id="UP000747542">
    <property type="component" value="Unassembled WGS sequence"/>
</dbReference>
<dbReference type="AlphaFoldDB" id="A0A8J5JWA7"/>